<dbReference type="Gene3D" id="1.20.120.450">
    <property type="entry name" value="dinb family like domain"/>
    <property type="match status" value="1"/>
</dbReference>
<dbReference type="Pfam" id="PF11716">
    <property type="entry name" value="MDMPI_N"/>
    <property type="match status" value="1"/>
</dbReference>
<sequence>MARDRADLLDLLRALSAVEWEQPTVAAPWVVRDVVAHILGDDVSRLARGRDGHQVDAPGPGEPLPAFIHRFNGQWVNATRRASTRVLIDLLTVTTEQVVTFWASRDPDALGEPVSWAGPGPAPVWLDCARDATEYWVHQQQIREATGRPGGTEPATLWAILDTFLHAVPLTLADRSGSALTIATDVGSWTWVRSEEGWRRAPAVAGGAVLTIDADLLWRVCVRMVEPDQARTRAHIDGDVAAAVLEMVSIIR</sequence>
<reference evidence="3" key="1">
    <citation type="submission" date="2023-07" db="EMBL/GenBank/DDBJ databases">
        <title>30 novel species of actinomycetes from the DSMZ collection.</title>
        <authorList>
            <person name="Nouioui I."/>
        </authorList>
    </citation>
    <scope>NUCLEOTIDE SEQUENCE [LARGE SCALE GENOMIC DNA]</scope>
    <source>
        <strain evidence="3">DSM 45834</strain>
    </source>
</reference>
<comment type="caution">
    <text evidence="2">The sequence shown here is derived from an EMBL/GenBank/DDBJ whole genome shotgun (WGS) entry which is preliminary data.</text>
</comment>
<dbReference type="GO" id="GO:0016853">
    <property type="term" value="F:isomerase activity"/>
    <property type="evidence" value="ECO:0007669"/>
    <property type="project" value="UniProtKB-KW"/>
</dbReference>
<dbReference type="Proteomes" id="UP001183202">
    <property type="component" value="Unassembled WGS sequence"/>
</dbReference>
<gene>
    <name evidence="2" type="ORF">RM445_28380</name>
</gene>
<evidence type="ECO:0000259" key="1">
    <source>
        <dbReference type="Pfam" id="PF11716"/>
    </source>
</evidence>
<evidence type="ECO:0000313" key="3">
    <source>
        <dbReference type="Proteomes" id="UP001183202"/>
    </source>
</evidence>
<dbReference type="RefSeq" id="WP_311559942.1">
    <property type="nucleotide sequence ID" value="NZ_JAVREJ010000032.1"/>
</dbReference>
<dbReference type="SUPFAM" id="SSF109854">
    <property type="entry name" value="DinB/YfiT-like putative metalloenzymes"/>
    <property type="match status" value="1"/>
</dbReference>
<organism evidence="2 3">
    <name type="scientific">Pseudonocardia charpentierae</name>
    <dbReference type="NCBI Taxonomy" id="3075545"/>
    <lineage>
        <taxon>Bacteria</taxon>
        <taxon>Bacillati</taxon>
        <taxon>Actinomycetota</taxon>
        <taxon>Actinomycetes</taxon>
        <taxon>Pseudonocardiales</taxon>
        <taxon>Pseudonocardiaceae</taxon>
        <taxon>Pseudonocardia</taxon>
    </lineage>
</organism>
<dbReference type="InterPro" id="IPR024344">
    <property type="entry name" value="MDMPI_metal-binding"/>
</dbReference>
<name>A0ABU2NJ37_9PSEU</name>
<dbReference type="InterPro" id="IPR017517">
    <property type="entry name" value="Maleyloyr_isom"/>
</dbReference>
<proteinExistence type="predicted"/>
<evidence type="ECO:0000313" key="2">
    <source>
        <dbReference type="EMBL" id="MDT0353428.1"/>
    </source>
</evidence>
<keyword evidence="2" id="KW-0413">Isomerase</keyword>
<dbReference type="EMBL" id="JAVREJ010000032">
    <property type="protein sequence ID" value="MDT0353428.1"/>
    <property type="molecule type" value="Genomic_DNA"/>
</dbReference>
<dbReference type="InterPro" id="IPR034660">
    <property type="entry name" value="DinB/YfiT-like"/>
</dbReference>
<protein>
    <submittedName>
        <fullName evidence="2">Maleylpyruvate isomerase family mycothiol-dependent enzyme</fullName>
    </submittedName>
</protein>
<feature type="domain" description="Mycothiol-dependent maleylpyruvate isomerase metal-binding" evidence="1">
    <location>
        <begin position="5"/>
        <end position="142"/>
    </location>
</feature>
<dbReference type="NCBIfam" id="TIGR03083">
    <property type="entry name" value="maleylpyruvate isomerase family mycothiol-dependent enzyme"/>
    <property type="match status" value="1"/>
</dbReference>
<accession>A0ABU2NJ37</accession>
<keyword evidence="3" id="KW-1185">Reference proteome</keyword>